<organism evidence="1 2">
    <name type="scientific">Halosegnis rubeus</name>
    <dbReference type="NCBI Taxonomy" id="2212850"/>
    <lineage>
        <taxon>Archaea</taxon>
        <taxon>Methanobacteriati</taxon>
        <taxon>Methanobacteriota</taxon>
        <taxon>Stenosarchaea group</taxon>
        <taxon>Halobacteria</taxon>
        <taxon>Halobacteriales</taxon>
        <taxon>Natronomonadaceae</taxon>
        <taxon>Halosegnis</taxon>
    </lineage>
</organism>
<dbReference type="Proteomes" id="UP000326865">
    <property type="component" value="Unassembled WGS sequence"/>
</dbReference>
<proteinExistence type="predicted"/>
<protein>
    <submittedName>
        <fullName evidence="1">Uncharacterized protein</fullName>
    </submittedName>
</protein>
<accession>A0A5N5U869</accession>
<dbReference type="RefSeq" id="WP_152133867.1">
    <property type="nucleotide sequence ID" value="NZ_QKKZ01000002.1"/>
</dbReference>
<evidence type="ECO:0000313" key="1">
    <source>
        <dbReference type="EMBL" id="KAB7514609.1"/>
    </source>
</evidence>
<reference evidence="1 2" key="1">
    <citation type="submission" date="2019-10" db="EMBL/GenBank/DDBJ databases">
        <title>Unraveling microbial dark matter from salterns through culturing: the case of the genus Halosegnis.</title>
        <authorList>
            <person name="Duran-Viseras A."/>
            <person name="Andrei A.-S."/>
            <person name="Vera-Gargallo B."/>
            <person name="Ghai R."/>
            <person name="Sanchez-Porro C."/>
            <person name="Ventosa A."/>
        </authorList>
    </citation>
    <scope>NUCLEOTIDE SEQUENCE [LARGE SCALE GENOMIC DNA]</scope>
    <source>
        <strain evidence="1 2">F18-79</strain>
    </source>
</reference>
<sequence>MNDYFPHLHYQTAATLADQDYDLLVDYWGTQDTSLKDLQNESKQIETLVEGGAVDNIRELNLE</sequence>
<name>A0A5N5U869_9EURY</name>
<keyword evidence="2" id="KW-1185">Reference proteome</keyword>
<gene>
    <name evidence="1" type="ORF">DM867_05680</name>
</gene>
<comment type="caution">
    <text evidence="1">The sequence shown here is derived from an EMBL/GenBank/DDBJ whole genome shotgun (WGS) entry which is preliminary data.</text>
</comment>
<evidence type="ECO:0000313" key="2">
    <source>
        <dbReference type="Proteomes" id="UP000326865"/>
    </source>
</evidence>
<dbReference type="EMBL" id="QKKZ01000002">
    <property type="protein sequence ID" value="KAB7514609.1"/>
    <property type="molecule type" value="Genomic_DNA"/>
</dbReference>
<dbReference type="AlphaFoldDB" id="A0A5N5U869"/>